<evidence type="ECO:0000313" key="2">
    <source>
        <dbReference type="EMBL" id="GBL79442.1"/>
    </source>
</evidence>
<reference evidence="2 3" key="1">
    <citation type="journal article" date="2019" name="Sci. Rep.">
        <title>Orb-weaving spider Araneus ventricosus genome elucidates the spidroin gene catalogue.</title>
        <authorList>
            <person name="Kono N."/>
            <person name="Nakamura H."/>
            <person name="Ohtoshi R."/>
            <person name="Moran D.A.P."/>
            <person name="Shinohara A."/>
            <person name="Yoshida Y."/>
            <person name="Fujiwara M."/>
            <person name="Mori M."/>
            <person name="Tomita M."/>
            <person name="Arakawa K."/>
        </authorList>
    </citation>
    <scope>NUCLEOTIDE SEQUENCE [LARGE SCALE GENOMIC DNA]</scope>
</reference>
<gene>
    <name evidence="2" type="ORF">AVEN_121594_1</name>
    <name evidence="1" type="ORF">AVEN_94875_1</name>
</gene>
<accession>A0A4Y2AHW1</accession>
<evidence type="ECO:0000313" key="1">
    <source>
        <dbReference type="EMBL" id="GBL79418.1"/>
    </source>
</evidence>
<organism evidence="2 3">
    <name type="scientific">Araneus ventricosus</name>
    <name type="common">Orbweaver spider</name>
    <name type="synonym">Epeira ventricosa</name>
    <dbReference type="NCBI Taxonomy" id="182803"/>
    <lineage>
        <taxon>Eukaryota</taxon>
        <taxon>Metazoa</taxon>
        <taxon>Ecdysozoa</taxon>
        <taxon>Arthropoda</taxon>
        <taxon>Chelicerata</taxon>
        <taxon>Arachnida</taxon>
        <taxon>Araneae</taxon>
        <taxon>Araneomorphae</taxon>
        <taxon>Entelegynae</taxon>
        <taxon>Araneoidea</taxon>
        <taxon>Araneidae</taxon>
        <taxon>Araneus</taxon>
    </lineage>
</organism>
<sequence length="93" mass="10570">MSYLKSLRGSVSDPQVIGSPTFAQEIVLPVGAVGTVQTMIDPPNFMRRKWERSAKEPSKRIRTALWRMSSFTQLFTAKIHVSHPPREEFKAIL</sequence>
<dbReference type="AlphaFoldDB" id="A0A4Y2AHW1"/>
<comment type="caution">
    <text evidence="2">The sequence shown here is derived from an EMBL/GenBank/DDBJ whole genome shotgun (WGS) entry which is preliminary data.</text>
</comment>
<proteinExistence type="predicted"/>
<protein>
    <submittedName>
        <fullName evidence="2">Uncharacterized protein</fullName>
    </submittedName>
</protein>
<dbReference type="Proteomes" id="UP000499080">
    <property type="component" value="Unassembled WGS sequence"/>
</dbReference>
<evidence type="ECO:0000313" key="3">
    <source>
        <dbReference type="Proteomes" id="UP000499080"/>
    </source>
</evidence>
<name>A0A4Y2AHW1_ARAVE</name>
<dbReference type="EMBL" id="BGPR01080605">
    <property type="protein sequence ID" value="GBL79418.1"/>
    <property type="molecule type" value="Genomic_DNA"/>
</dbReference>
<dbReference type="EMBL" id="BGPR01080608">
    <property type="protein sequence ID" value="GBL79442.1"/>
    <property type="molecule type" value="Genomic_DNA"/>
</dbReference>
<keyword evidence="3" id="KW-1185">Reference proteome</keyword>